<dbReference type="EMBL" id="JAKNJB010000010">
    <property type="protein sequence ID" value="MCG4526941.1"/>
    <property type="molecule type" value="Genomic_DNA"/>
</dbReference>
<accession>A0ABS9M8Z9</accession>
<protein>
    <submittedName>
        <fullName evidence="1">Uncharacterized protein</fullName>
    </submittedName>
</protein>
<gene>
    <name evidence="1" type="ORF">L0P79_07595</name>
</gene>
<dbReference type="Proteomes" id="UP001200313">
    <property type="component" value="Unassembled WGS sequence"/>
</dbReference>
<sequence>MLEEKDLQAIAQLMKGMKEEIIGETRELIAQQKEEILDEATHRMKVLLDTEVTTKFNLLAEELDAIKERLPAPDILEQIQEELDIQHAVVKRHTKEIQALKKAQ</sequence>
<dbReference type="RefSeq" id="WP_238073809.1">
    <property type="nucleotide sequence ID" value="NZ_JAKNJB010000010.1"/>
</dbReference>
<comment type="caution">
    <text evidence="1">The sequence shown here is derived from an EMBL/GenBank/DDBJ whole genome shotgun (WGS) entry which is preliminary data.</text>
</comment>
<evidence type="ECO:0000313" key="2">
    <source>
        <dbReference type="Proteomes" id="UP001200313"/>
    </source>
</evidence>
<keyword evidence="2" id="KW-1185">Reference proteome</keyword>
<proteinExistence type="predicted"/>
<evidence type="ECO:0000313" key="1">
    <source>
        <dbReference type="EMBL" id="MCG4526941.1"/>
    </source>
</evidence>
<reference evidence="1 2" key="1">
    <citation type="submission" date="2022-01" db="EMBL/GenBank/DDBJ databases">
        <title>Collection of gut derived symbiotic bacterial strains cultured from healthy donors.</title>
        <authorList>
            <person name="Lin H."/>
            <person name="Kohout C."/>
            <person name="Waligurski E."/>
            <person name="Pamer E.G."/>
        </authorList>
    </citation>
    <scope>NUCLEOTIDE SEQUENCE [LARGE SCALE GENOMIC DNA]</scope>
    <source>
        <strain evidence="1 2">DFI.3.7</strain>
    </source>
</reference>
<name>A0ABS9M8Z9_9FIRM</name>
<organism evidence="1 2">
    <name type="scientific">Intestinimonas massiliensis</name>
    <name type="common">ex Afouda et al. 2020</name>
    <dbReference type="NCBI Taxonomy" id="1673721"/>
    <lineage>
        <taxon>Bacteria</taxon>
        <taxon>Bacillati</taxon>
        <taxon>Bacillota</taxon>
        <taxon>Clostridia</taxon>
        <taxon>Eubacteriales</taxon>
        <taxon>Intestinimonas</taxon>
    </lineage>
</organism>